<dbReference type="PANTHER" id="PTHR45138">
    <property type="entry name" value="REGULATORY COMPONENTS OF SENSORY TRANSDUCTION SYSTEM"/>
    <property type="match status" value="1"/>
</dbReference>
<evidence type="ECO:0000259" key="4">
    <source>
        <dbReference type="PROSITE" id="PS50887"/>
    </source>
</evidence>
<dbReference type="GO" id="GO:1902201">
    <property type="term" value="P:negative regulation of bacterial-type flagellum-dependent cell motility"/>
    <property type="evidence" value="ECO:0007669"/>
    <property type="project" value="TreeGrafter"/>
</dbReference>
<dbReference type="SUPFAM" id="SSF55785">
    <property type="entry name" value="PYP-like sensor domain (PAS domain)"/>
    <property type="match status" value="1"/>
</dbReference>
<sequence length="537" mass="59371">MSSPSGKPLPAGAGRLLRHRSGTYWLLTLVVAMVLATSMALWWTLRQVRSLAQPFQQSELWHVSSVHSELARVALLARKLRAQEAPDADLQERLEVLLSTLDMSGANPRAGVRLRQALPQTALDLEDLARHVERWASRFASAPAERTQVANDILLHSDELLQRIRKAVVAVHLFSTQEADGVRQELHNQFMLLSAVLGGLLLGTALLIHRLLHEARAAQALSLQLAQANRQLEMRVASRTREIEESRALLGFILDSSPSDVVLVDVESGFVHFINNQMVERLGLQWPPIKLFLPELLHDPGASRQLMEALDTYGQVDGMEALIGAKNNPRWSSLSARLIEVDGKLAHLLWGFDISTHKQLETQLRELATRDSLTGMLNRRAFLERGTALIDHCRRHAKPCTVLMIDIDHFKRINDRHGHQAGDDSLRACATAIAGALREADILGRLGGEEFAALLPHSSAESAWSVAERIREAISRLEIVSLASDPLKITVSIGMAEMAHRDAGIETLLAWADQALYRAKATGRNKVLAYDGATPTP</sequence>
<dbReference type="PANTHER" id="PTHR45138:SF9">
    <property type="entry name" value="DIGUANYLATE CYCLASE DGCM-RELATED"/>
    <property type="match status" value="1"/>
</dbReference>
<evidence type="ECO:0000256" key="3">
    <source>
        <dbReference type="SAM" id="Phobius"/>
    </source>
</evidence>
<accession>A0A7X0UAS4</accession>
<dbReference type="InterPro" id="IPR050469">
    <property type="entry name" value="Diguanylate_Cyclase"/>
</dbReference>
<dbReference type="AlphaFoldDB" id="A0A7X0UAS4"/>
<keyword evidence="3" id="KW-1133">Transmembrane helix</keyword>
<evidence type="ECO:0000313" key="5">
    <source>
        <dbReference type="EMBL" id="MBB6561557.1"/>
    </source>
</evidence>
<keyword evidence="3" id="KW-0812">Transmembrane</keyword>
<protein>
    <recommendedName>
        <fullName evidence="1">diguanylate cyclase</fullName>
        <ecNumber evidence="1">2.7.7.65</ecNumber>
    </recommendedName>
</protein>
<gene>
    <name evidence="5" type="ORF">HNP48_004251</name>
</gene>
<dbReference type="SUPFAM" id="SSF55073">
    <property type="entry name" value="Nucleotide cyclase"/>
    <property type="match status" value="1"/>
</dbReference>
<dbReference type="InterPro" id="IPR035965">
    <property type="entry name" value="PAS-like_dom_sf"/>
</dbReference>
<dbReference type="FunFam" id="3.30.70.270:FF:000001">
    <property type="entry name" value="Diguanylate cyclase domain protein"/>
    <property type="match status" value="1"/>
</dbReference>
<proteinExistence type="predicted"/>
<dbReference type="CDD" id="cd01949">
    <property type="entry name" value="GGDEF"/>
    <property type="match status" value="1"/>
</dbReference>
<organism evidence="5 6">
    <name type="scientific">Acidovorax soli</name>
    <dbReference type="NCBI Taxonomy" id="592050"/>
    <lineage>
        <taxon>Bacteria</taxon>
        <taxon>Pseudomonadati</taxon>
        <taxon>Pseudomonadota</taxon>
        <taxon>Betaproteobacteria</taxon>
        <taxon>Burkholderiales</taxon>
        <taxon>Comamonadaceae</taxon>
        <taxon>Acidovorax</taxon>
    </lineage>
</organism>
<dbReference type="InterPro" id="IPR043128">
    <property type="entry name" value="Rev_trsase/Diguanyl_cyclase"/>
</dbReference>
<dbReference type="NCBIfam" id="TIGR00254">
    <property type="entry name" value="GGDEF"/>
    <property type="match status" value="1"/>
</dbReference>
<dbReference type="EC" id="2.7.7.65" evidence="1"/>
<dbReference type="GO" id="GO:0043709">
    <property type="term" value="P:cell adhesion involved in single-species biofilm formation"/>
    <property type="evidence" value="ECO:0007669"/>
    <property type="project" value="TreeGrafter"/>
</dbReference>
<feature type="transmembrane region" description="Helical" evidence="3">
    <location>
        <begin position="190"/>
        <end position="212"/>
    </location>
</feature>
<comment type="caution">
    <text evidence="5">The sequence shown here is derived from an EMBL/GenBank/DDBJ whole genome shotgun (WGS) entry which is preliminary data.</text>
</comment>
<dbReference type="InterPro" id="IPR029787">
    <property type="entry name" value="Nucleotide_cyclase"/>
</dbReference>
<dbReference type="InterPro" id="IPR000160">
    <property type="entry name" value="GGDEF_dom"/>
</dbReference>
<dbReference type="Pfam" id="PF00990">
    <property type="entry name" value="GGDEF"/>
    <property type="match status" value="1"/>
</dbReference>
<feature type="domain" description="GGDEF" evidence="4">
    <location>
        <begin position="398"/>
        <end position="532"/>
    </location>
</feature>
<keyword evidence="6" id="KW-1185">Reference proteome</keyword>
<dbReference type="PROSITE" id="PS50887">
    <property type="entry name" value="GGDEF"/>
    <property type="match status" value="1"/>
</dbReference>
<dbReference type="RefSeq" id="WP_184860719.1">
    <property type="nucleotide sequence ID" value="NZ_JACHLK010000009.1"/>
</dbReference>
<evidence type="ECO:0000256" key="1">
    <source>
        <dbReference type="ARBA" id="ARBA00012528"/>
    </source>
</evidence>
<dbReference type="Gene3D" id="3.30.70.270">
    <property type="match status" value="1"/>
</dbReference>
<dbReference type="Proteomes" id="UP000575083">
    <property type="component" value="Unassembled WGS sequence"/>
</dbReference>
<dbReference type="GO" id="GO:0052621">
    <property type="term" value="F:diguanylate cyclase activity"/>
    <property type="evidence" value="ECO:0007669"/>
    <property type="project" value="UniProtKB-EC"/>
</dbReference>
<reference evidence="5 6" key="1">
    <citation type="submission" date="2020-08" db="EMBL/GenBank/DDBJ databases">
        <title>Functional genomics of gut bacteria from endangered species of beetles.</title>
        <authorList>
            <person name="Carlos-Shanley C."/>
        </authorList>
    </citation>
    <scope>NUCLEOTIDE SEQUENCE [LARGE SCALE GENOMIC DNA]</scope>
    <source>
        <strain evidence="5 6">S00198</strain>
    </source>
</reference>
<dbReference type="EMBL" id="JACHLK010000009">
    <property type="protein sequence ID" value="MBB6561557.1"/>
    <property type="molecule type" value="Genomic_DNA"/>
</dbReference>
<dbReference type="SMART" id="SM00267">
    <property type="entry name" value="GGDEF"/>
    <property type="match status" value="1"/>
</dbReference>
<evidence type="ECO:0000313" key="6">
    <source>
        <dbReference type="Proteomes" id="UP000575083"/>
    </source>
</evidence>
<name>A0A7X0UAS4_9BURK</name>
<feature type="transmembrane region" description="Helical" evidence="3">
    <location>
        <begin position="24"/>
        <end position="45"/>
    </location>
</feature>
<keyword evidence="3" id="KW-0472">Membrane</keyword>
<dbReference type="GO" id="GO:0005886">
    <property type="term" value="C:plasma membrane"/>
    <property type="evidence" value="ECO:0007669"/>
    <property type="project" value="TreeGrafter"/>
</dbReference>
<comment type="catalytic activity">
    <reaction evidence="2">
        <text>2 GTP = 3',3'-c-di-GMP + 2 diphosphate</text>
        <dbReference type="Rhea" id="RHEA:24898"/>
        <dbReference type="ChEBI" id="CHEBI:33019"/>
        <dbReference type="ChEBI" id="CHEBI:37565"/>
        <dbReference type="ChEBI" id="CHEBI:58805"/>
        <dbReference type="EC" id="2.7.7.65"/>
    </reaction>
</comment>
<evidence type="ECO:0000256" key="2">
    <source>
        <dbReference type="ARBA" id="ARBA00034247"/>
    </source>
</evidence>